<evidence type="ECO:0000313" key="1">
    <source>
        <dbReference type="EMBL" id="TCL57619.1"/>
    </source>
</evidence>
<proteinExistence type="predicted"/>
<evidence type="ECO:0008006" key="3">
    <source>
        <dbReference type="Google" id="ProtNLM"/>
    </source>
</evidence>
<accession>A0A4R1QUH1</accession>
<name>A0A4R1QUH1_9FIRM</name>
<dbReference type="RefSeq" id="WP_031392461.1">
    <property type="nucleotide sequence ID" value="NZ_JPNB01000003.1"/>
</dbReference>
<dbReference type="Proteomes" id="UP000295718">
    <property type="component" value="Unassembled WGS sequence"/>
</dbReference>
<dbReference type="AlphaFoldDB" id="A0A4R1QUH1"/>
<organism evidence="1 2">
    <name type="scientific">Kineothrix alysoides</name>
    <dbReference type="NCBI Taxonomy" id="1469948"/>
    <lineage>
        <taxon>Bacteria</taxon>
        <taxon>Bacillati</taxon>
        <taxon>Bacillota</taxon>
        <taxon>Clostridia</taxon>
        <taxon>Lachnospirales</taxon>
        <taxon>Lachnospiraceae</taxon>
        <taxon>Kineothrix</taxon>
    </lineage>
</organism>
<dbReference type="OrthoDB" id="361760at2"/>
<dbReference type="EMBL" id="SLUO01000008">
    <property type="protein sequence ID" value="TCL57619.1"/>
    <property type="molecule type" value="Genomic_DNA"/>
</dbReference>
<protein>
    <recommendedName>
        <fullName evidence="3">YolD-like protein</fullName>
    </recommendedName>
</protein>
<comment type="caution">
    <text evidence="1">The sequence shown here is derived from an EMBL/GenBank/DDBJ whole genome shotgun (WGS) entry which is preliminary data.</text>
</comment>
<evidence type="ECO:0000313" key="2">
    <source>
        <dbReference type="Proteomes" id="UP000295718"/>
    </source>
</evidence>
<dbReference type="STRING" id="1469948.GCA_000732725_03840"/>
<keyword evidence="2" id="KW-1185">Reference proteome</keyword>
<sequence length="138" mass="15510">MMKTYDDIIHLPHHVSFTHPHMAVINRAAQFSPFAALTGHDAAIKETARQTDKRVELDEYVKDSLKDRLQTIVDEIKEHPQITITYFQPDGKKDGGAYVSVTGGVKKIDLYARILAMIDGEMIPIDDIIGINGEIFEC</sequence>
<gene>
    <name evidence="1" type="ORF">EDD76_108154</name>
</gene>
<reference evidence="1 2" key="1">
    <citation type="submission" date="2019-03" db="EMBL/GenBank/DDBJ databases">
        <title>Genomic Encyclopedia of Type Strains, Phase IV (KMG-IV): sequencing the most valuable type-strain genomes for metagenomic binning, comparative biology and taxonomic classification.</title>
        <authorList>
            <person name="Goeker M."/>
        </authorList>
    </citation>
    <scope>NUCLEOTIDE SEQUENCE [LARGE SCALE GENOMIC DNA]</scope>
    <source>
        <strain evidence="1 2">DSM 100556</strain>
    </source>
</reference>